<feature type="coiled-coil region" evidence="1">
    <location>
        <begin position="190"/>
        <end position="217"/>
    </location>
</feature>
<keyword evidence="1" id="KW-0175">Coiled coil</keyword>
<dbReference type="OrthoDB" id="5958466at2759"/>
<keyword evidence="5" id="KW-1185">Reference proteome</keyword>
<gene>
    <name evidence="4" type="primary">DZIP3</name>
    <name evidence="4" type="ORF">AWC38_SpisGene2428</name>
</gene>
<evidence type="ECO:0000313" key="5">
    <source>
        <dbReference type="Proteomes" id="UP000225706"/>
    </source>
</evidence>
<reference evidence="5" key="1">
    <citation type="journal article" date="2017" name="bioRxiv">
        <title>Comparative analysis of the genomes of Stylophora pistillata and Acropora digitifera provides evidence for extensive differences between species of corals.</title>
        <authorList>
            <person name="Voolstra C.R."/>
            <person name="Li Y."/>
            <person name="Liew Y.J."/>
            <person name="Baumgarten S."/>
            <person name="Zoccola D."/>
            <person name="Flot J.-F."/>
            <person name="Tambutte S."/>
            <person name="Allemand D."/>
            <person name="Aranda M."/>
        </authorList>
    </citation>
    <scope>NUCLEOTIDE SEQUENCE [LARGE SCALE GENOMIC DNA]</scope>
</reference>
<dbReference type="EMBL" id="LSMT01000019">
    <property type="protein sequence ID" value="PFX32795.1"/>
    <property type="molecule type" value="Genomic_DNA"/>
</dbReference>
<protein>
    <submittedName>
        <fullName evidence="4">E3 ubiquitin-protein ligase DZIP3</fullName>
    </submittedName>
</protein>
<dbReference type="Pfam" id="PF18738">
    <property type="entry name" value="HEPN_DZIP3"/>
    <property type="match status" value="1"/>
</dbReference>
<dbReference type="InterPro" id="IPR041249">
    <property type="entry name" value="HEPN_DZIP3"/>
</dbReference>
<comment type="caution">
    <text evidence="4">The sequence shown here is derived from an EMBL/GenBank/DDBJ whole genome shotgun (WGS) entry which is preliminary data.</text>
</comment>
<organism evidence="4 5">
    <name type="scientific">Stylophora pistillata</name>
    <name type="common">Smooth cauliflower coral</name>
    <dbReference type="NCBI Taxonomy" id="50429"/>
    <lineage>
        <taxon>Eukaryota</taxon>
        <taxon>Metazoa</taxon>
        <taxon>Cnidaria</taxon>
        <taxon>Anthozoa</taxon>
        <taxon>Hexacorallia</taxon>
        <taxon>Scleractinia</taxon>
        <taxon>Astrocoeniina</taxon>
        <taxon>Pocilloporidae</taxon>
        <taxon>Stylophora</taxon>
    </lineage>
</organism>
<accession>A0A2B4SWJ7</accession>
<evidence type="ECO:0000259" key="3">
    <source>
        <dbReference type="Pfam" id="PF18738"/>
    </source>
</evidence>
<evidence type="ECO:0000313" key="4">
    <source>
        <dbReference type="EMBL" id="PFX32795.1"/>
    </source>
</evidence>
<evidence type="ECO:0000256" key="2">
    <source>
        <dbReference type="SAM" id="MobiDB-lite"/>
    </source>
</evidence>
<dbReference type="PANTHER" id="PTHR46844:SF1">
    <property type="entry name" value="SLR5058 PROTEIN"/>
    <property type="match status" value="1"/>
</dbReference>
<proteinExistence type="predicted"/>
<sequence length="368" mass="40880">MASVTPTASSTKETTNYARLCRLLVDIGTQALRDTLDAIHAPANLPTVLAANQPTLQSLRAKGIINPIQWGKLFPAIPTSVSSSNFDTTLLMVLLRNLCGLTAPLTGWNAFPAATDLSREADIARVKYFRNTVYGHAEIASVDDNKFNYYWRDIRDTLVRLGGVNYEAAIDYLRNETMDPVVEDHYVELLRQWKKDEDNIKDELAEIKKKLEEITSKDIIDEERIPDGKQSSPKQNSGESLFEAIRKRFTEHGDLQSGQPHASPSVPDRTPGGNQSSPGESLFGPLLQSFTGHGDPQSGQLTLKGREIHYRSHRKIHSSENLLVYDATAWDLESGFTYDTSGYDNRNDAVDDAVDKLMGILKSEGLLS</sequence>
<feature type="domain" description="DZIP3-like HEPN" evidence="3">
    <location>
        <begin position="42"/>
        <end position="186"/>
    </location>
</feature>
<dbReference type="Proteomes" id="UP000225706">
    <property type="component" value="Unassembled WGS sequence"/>
</dbReference>
<evidence type="ECO:0000256" key="1">
    <source>
        <dbReference type="SAM" id="Coils"/>
    </source>
</evidence>
<feature type="region of interest" description="Disordered" evidence="2">
    <location>
        <begin position="252"/>
        <end position="300"/>
    </location>
</feature>
<dbReference type="PANTHER" id="PTHR46844">
    <property type="entry name" value="SLR5058 PROTEIN"/>
    <property type="match status" value="1"/>
</dbReference>
<name>A0A2B4SWJ7_STYPI</name>
<dbReference type="AlphaFoldDB" id="A0A2B4SWJ7"/>